<feature type="non-terminal residue" evidence="2">
    <location>
        <position position="1"/>
    </location>
</feature>
<keyword evidence="3" id="KW-1185">Reference proteome</keyword>
<evidence type="ECO:0000313" key="3">
    <source>
        <dbReference type="Proteomes" id="UP001557465"/>
    </source>
</evidence>
<protein>
    <submittedName>
        <fullName evidence="2">AAA family ATPase</fullName>
    </submittedName>
</protein>
<dbReference type="Proteomes" id="UP001557465">
    <property type="component" value="Unassembled WGS sequence"/>
</dbReference>
<dbReference type="PANTHER" id="PTHR43718:SF2">
    <property type="entry name" value="LON PROTEASE HOMOLOG, MITOCHONDRIAL"/>
    <property type="match status" value="1"/>
</dbReference>
<sequence length="234" mass="25570">REVSTWIMHQMLQHVASGGRGLTLPPVILVGPPGIGKSHYARKLAELAGLPVRMIDVGAGSAGFRISGTEKGWATAQSGLPVETMLATRVANPLMIVDEVDKAGTAHSTRGTSTSLTTSLLQMLEPGTARHFECPYLRIPVDMSRVIWIMTANNLEGIPAPLRDRARLFILPNLSATDAIAHFDRLTVGCEWEAERDRCRVFIERMSARPEGISLRQIGKLVEALRDPVAPLYQ</sequence>
<dbReference type="InterPro" id="IPR027417">
    <property type="entry name" value="P-loop_NTPase"/>
</dbReference>
<dbReference type="Gene3D" id="3.40.50.300">
    <property type="entry name" value="P-loop containing nucleotide triphosphate hydrolases"/>
    <property type="match status" value="1"/>
</dbReference>
<dbReference type="Pfam" id="PF00004">
    <property type="entry name" value="AAA"/>
    <property type="match status" value="1"/>
</dbReference>
<dbReference type="PANTHER" id="PTHR43718">
    <property type="entry name" value="LON PROTEASE"/>
    <property type="match status" value="1"/>
</dbReference>
<dbReference type="InterPro" id="IPR003593">
    <property type="entry name" value="AAA+_ATPase"/>
</dbReference>
<dbReference type="InterPro" id="IPR003959">
    <property type="entry name" value="ATPase_AAA_core"/>
</dbReference>
<dbReference type="EMBL" id="JBFRYC010000024">
    <property type="protein sequence ID" value="MEX1663700.1"/>
    <property type="molecule type" value="Genomic_DNA"/>
</dbReference>
<evidence type="ECO:0000313" key="2">
    <source>
        <dbReference type="EMBL" id="MEX1663700.1"/>
    </source>
</evidence>
<evidence type="ECO:0000259" key="1">
    <source>
        <dbReference type="SMART" id="SM00382"/>
    </source>
</evidence>
<dbReference type="InterPro" id="IPR027065">
    <property type="entry name" value="Lon_Prtase"/>
</dbReference>
<organism evidence="2 3">
    <name type="scientific">Thioclava arctica</name>
    <dbReference type="NCBI Taxonomy" id="3238301"/>
    <lineage>
        <taxon>Bacteria</taxon>
        <taxon>Pseudomonadati</taxon>
        <taxon>Pseudomonadota</taxon>
        <taxon>Alphaproteobacteria</taxon>
        <taxon>Rhodobacterales</taxon>
        <taxon>Paracoccaceae</taxon>
        <taxon>Thioclava</taxon>
    </lineage>
</organism>
<proteinExistence type="predicted"/>
<dbReference type="SUPFAM" id="SSF52540">
    <property type="entry name" value="P-loop containing nucleoside triphosphate hydrolases"/>
    <property type="match status" value="1"/>
</dbReference>
<reference evidence="2 3" key="1">
    <citation type="journal article" date="2011" name="Int. J. Syst. Evol. Microbiol.">
        <title>Zhongshania antarctica gen. nov., sp. nov. and Zhongshania guokunii sp. nov., gammaproteobacteria respectively isolated from coastal attached (fast) ice and surface seawater of the Antarctic.</title>
        <authorList>
            <person name="Li H.J."/>
            <person name="Zhang X.Y."/>
            <person name="Chen C.X."/>
            <person name="Zhang Y.J."/>
            <person name="Gao Z.M."/>
            <person name="Yu Y."/>
            <person name="Chen X.L."/>
            <person name="Chen B."/>
            <person name="Zhang Y.Z."/>
        </authorList>
    </citation>
    <scope>NUCLEOTIDE SEQUENCE [LARGE SCALE GENOMIC DNA]</scope>
    <source>
        <strain evidence="2 3">15-R06ZXC-3</strain>
    </source>
</reference>
<accession>A0ABV3TQY6</accession>
<gene>
    <name evidence="2" type="ORF">AB4874_19135</name>
</gene>
<name>A0ABV3TQY6_9RHOB</name>
<dbReference type="RefSeq" id="WP_368393200.1">
    <property type="nucleotide sequence ID" value="NZ_JBFRYC010000024.1"/>
</dbReference>
<comment type="caution">
    <text evidence="2">The sequence shown here is derived from an EMBL/GenBank/DDBJ whole genome shotgun (WGS) entry which is preliminary data.</text>
</comment>
<dbReference type="SMART" id="SM00382">
    <property type="entry name" value="AAA"/>
    <property type="match status" value="1"/>
</dbReference>
<feature type="domain" description="AAA+ ATPase" evidence="1">
    <location>
        <begin position="23"/>
        <end position="176"/>
    </location>
</feature>